<accession>A0A2S6H4Y8</accession>
<reference evidence="1 2" key="1">
    <citation type="submission" date="2018-02" db="EMBL/GenBank/DDBJ databases">
        <title>Subsurface microbial communities from deep shales in Ohio and West Virginia, USA.</title>
        <authorList>
            <person name="Wrighton K."/>
        </authorList>
    </citation>
    <scope>NUCLEOTIDE SEQUENCE [LARGE SCALE GENOMIC DNA]</scope>
    <source>
        <strain evidence="1 2">OWC-G53F</strain>
    </source>
</reference>
<sequence>MVDQKVIISDLVSLEVTGMLRLVGGATGIALYMSKTGEGTSKISEANGMPYETTLTPTTNRKIEGFALDAASSWPTIIIPQWLPTAPDWAVTVAADNSTAAAILAFGGADNALLIGSAEDGTLDIPNILEDTDYSNPRFLRGTVPASAAQAYASAIANGETLMLFPPASVKQPAKGIKLVSALSGVVFQDASNDSALWLVYQQGGKESAVLSPTGAVLGSVKLSSFDKSLKTAGHAVSIIDDPVISEFDVDIRDGLYFLLAATDSIPQLVLFDTNGATTKLDWPANGLGEGHWIAGPTVLAAPALSPDEAFSNNQGQTPEFLFAFIEMSDKGPLGIRLGAITVPPTDNPAAAG</sequence>
<name>A0A2S6H4Y8_9GAMM</name>
<organism evidence="1 2">
    <name type="scientific">Methylobacter tundripaludum</name>
    <dbReference type="NCBI Taxonomy" id="173365"/>
    <lineage>
        <taxon>Bacteria</taxon>
        <taxon>Pseudomonadati</taxon>
        <taxon>Pseudomonadota</taxon>
        <taxon>Gammaproteobacteria</taxon>
        <taxon>Methylococcales</taxon>
        <taxon>Methylococcaceae</taxon>
        <taxon>Methylobacter</taxon>
    </lineage>
</organism>
<dbReference type="AlphaFoldDB" id="A0A2S6H4Y8"/>
<dbReference type="EMBL" id="PTIY01000004">
    <property type="protein sequence ID" value="PPK72456.1"/>
    <property type="molecule type" value="Genomic_DNA"/>
</dbReference>
<proteinExistence type="predicted"/>
<evidence type="ECO:0000313" key="1">
    <source>
        <dbReference type="EMBL" id="PPK72456.1"/>
    </source>
</evidence>
<dbReference type="Proteomes" id="UP000238071">
    <property type="component" value="Unassembled WGS sequence"/>
</dbReference>
<gene>
    <name evidence="1" type="ORF">B0F88_104251</name>
</gene>
<comment type="caution">
    <text evidence="1">The sequence shown here is derived from an EMBL/GenBank/DDBJ whole genome shotgun (WGS) entry which is preliminary data.</text>
</comment>
<protein>
    <submittedName>
        <fullName evidence="1">Uncharacterized protein</fullName>
    </submittedName>
</protein>
<evidence type="ECO:0000313" key="2">
    <source>
        <dbReference type="Proteomes" id="UP000238071"/>
    </source>
</evidence>
<keyword evidence="2" id="KW-1185">Reference proteome</keyword>